<dbReference type="Proteomes" id="UP001279734">
    <property type="component" value="Unassembled WGS sequence"/>
</dbReference>
<gene>
    <name evidence="2" type="ORF">Nepgr_018781</name>
</gene>
<keyword evidence="3" id="KW-1185">Reference proteome</keyword>
<organism evidence="2 3">
    <name type="scientific">Nepenthes gracilis</name>
    <name type="common">Slender pitcher plant</name>
    <dbReference type="NCBI Taxonomy" id="150966"/>
    <lineage>
        <taxon>Eukaryota</taxon>
        <taxon>Viridiplantae</taxon>
        <taxon>Streptophyta</taxon>
        <taxon>Embryophyta</taxon>
        <taxon>Tracheophyta</taxon>
        <taxon>Spermatophyta</taxon>
        <taxon>Magnoliopsida</taxon>
        <taxon>eudicotyledons</taxon>
        <taxon>Gunneridae</taxon>
        <taxon>Pentapetalae</taxon>
        <taxon>Caryophyllales</taxon>
        <taxon>Nepenthaceae</taxon>
        <taxon>Nepenthes</taxon>
    </lineage>
</organism>
<accession>A0AAD3SS43</accession>
<proteinExistence type="predicted"/>
<sequence length="238" mass="25387">MEGRSTDRVLDAVAQKDPSSARVEFNGLGLMLLPPIANSVSVPAEAEVGLKGVQFDDAGASQCSVDVGGASHITLEDPDGAHQVLGNLLYVLDQLEGSPSEALSIEDCLKYGVDDSTPGSIARLARKYSLDDVPNKVSPRDSLVEDESRFRFLNLDELICLACSWSQALSVGFVATSYLASDFGLGELFLLELLLLHGDDTDGAFDQCFSGSVRVVVLGVSLGVAMLIPWDMRKLMCS</sequence>
<evidence type="ECO:0000256" key="1">
    <source>
        <dbReference type="SAM" id="Phobius"/>
    </source>
</evidence>
<feature type="transmembrane region" description="Helical" evidence="1">
    <location>
        <begin position="211"/>
        <end position="230"/>
    </location>
</feature>
<dbReference type="EMBL" id="BSYO01000017">
    <property type="protein sequence ID" value="GMH16940.1"/>
    <property type="molecule type" value="Genomic_DNA"/>
</dbReference>
<keyword evidence="1" id="KW-0472">Membrane</keyword>
<keyword evidence="1" id="KW-1133">Transmembrane helix</keyword>
<evidence type="ECO:0000313" key="2">
    <source>
        <dbReference type="EMBL" id="GMH16940.1"/>
    </source>
</evidence>
<feature type="transmembrane region" description="Helical" evidence="1">
    <location>
        <begin position="158"/>
        <end position="180"/>
    </location>
</feature>
<protein>
    <submittedName>
        <fullName evidence="2">Uncharacterized protein</fullName>
    </submittedName>
</protein>
<reference evidence="2" key="1">
    <citation type="submission" date="2023-05" db="EMBL/GenBank/DDBJ databases">
        <title>Nepenthes gracilis genome sequencing.</title>
        <authorList>
            <person name="Fukushima K."/>
        </authorList>
    </citation>
    <scope>NUCLEOTIDE SEQUENCE</scope>
    <source>
        <strain evidence="2">SING2019-196</strain>
    </source>
</reference>
<name>A0AAD3SS43_NEPGR</name>
<evidence type="ECO:0000313" key="3">
    <source>
        <dbReference type="Proteomes" id="UP001279734"/>
    </source>
</evidence>
<comment type="caution">
    <text evidence="2">The sequence shown here is derived from an EMBL/GenBank/DDBJ whole genome shotgun (WGS) entry which is preliminary data.</text>
</comment>
<dbReference type="AlphaFoldDB" id="A0AAD3SS43"/>
<keyword evidence="1" id="KW-0812">Transmembrane</keyword>